<dbReference type="Gene3D" id="3.30.70.100">
    <property type="match status" value="2"/>
</dbReference>
<dbReference type="InterPro" id="IPR011008">
    <property type="entry name" value="Dimeric_a/b-barrel"/>
</dbReference>
<protein>
    <recommendedName>
        <fullName evidence="3">ABM domain-containing protein</fullName>
    </recommendedName>
</protein>
<dbReference type="Proteomes" id="UP001310594">
    <property type="component" value="Unassembled WGS sequence"/>
</dbReference>
<sequence>MPVTEIATCPLKAGANIGDPNDQTAAVLSSLCDDLRATDGMQQLHFGTRMEDPTMLELVLDWDTLKHHQTFMASDIYGPFMNRLNSICEGNVSGMHIDFVPAGGLSKTLSAPATEVPPSTSAVSILHTDFSLQIATFYFDREPVSDYTDNVAKLDKALQGIDGYLGYTIGITHETLEKEDVKGKAAVLTIGWQSREAHMAFRETQAYKDNIHLLRSNSKKITMWHVQFMQSL</sequence>
<comment type="caution">
    <text evidence="1">The sequence shown here is derived from an EMBL/GenBank/DDBJ whole genome shotgun (WGS) entry which is preliminary data.</text>
</comment>
<name>A0AAN7W479_9PEZI</name>
<dbReference type="SUPFAM" id="SSF54909">
    <property type="entry name" value="Dimeric alpha+beta barrel"/>
    <property type="match status" value="2"/>
</dbReference>
<evidence type="ECO:0008006" key="3">
    <source>
        <dbReference type="Google" id="ProtNLM"/>
    </source>
</evidence>
<gene>
    <name evidence="1" type="ORF">LTR97_010077</name>
</gene>
<accession>A0AAN7W479</accession>
<dbReference type="EMBL" id="JAVRQU010000017">
    <property type="protein sequence ID" value="KAK5693508.1"/>
    <property type="molecule type" value="Genomic_DNA"/>
</dbReference>
<dbReference type="AlphaFoldDB" id="A0AAN7W479"/>
<organism evidence="1 2">
    <name type="scientific">Elasticomyces elasticus</name>
    <dbReference type="NCBI Taxonomy" id="574655"/>
    <lineage>
        <taxon>Eukaryota</taxon>
        <taxon>Fungi</taxon>
        <taxon>Dikarya</taxon>
        <taxon>Ascomycota</taxon>
        <taxon>Pezizomycotina</taxon>
        <taxon>Dothideomycetes</taxon>
        <taxon>Dothideomycetidae</taxon>
        <taxon>Mycosphaerellales</taxon>
        <taxon>Teratosphaeriaceae</taxon>
        <taxon>Elasticomyces</taxon>
    </lineage>
</organism>
<proteinExistence type="predicted"/>
<evidence type="ECO:0000313" key="1">
    <source>
        <dbReference type="EMBL" id="KAK5693508.1"/>
    </source>
</evidence>
<evidence type="ECO:0000313" key="2">
    <source>
        <dbReference type="Proteomes" id="UP001310594"/>
    </source>
</evidence>
<reference evidence="1" key="1">
    <citation type="submission" date="2023-08" db="EMBL/GenBank/DDBJ databases">
        <title>Black Yeasts Isolated from many extreme environments.</title>
        <authorList>
            <person name="Coleine C."/>
            <person name="Stajich J.E."/>
            <person name="Selbmann L."/>
        </authorList>
    </citation>
    <scope>NUCLEOTIDE SEQUENCE</scope>
    <source>
        <strain evidence="1">CCFEE 5810</strain>
    </source>
</reference>